<proteinExistence type="predicted"/>
<evidence type="ECO:0000313" key="1">
    <source>
        <dbReference type="EMBL" id="CAG2142701.1"/>
    </source>
</evidence>
<protein>
    <submittedName>
        <fullName evidence="1">Uncharacterized protein</fullName>
    </submittedName>
</protein>
<evidence type="ECO:0000313" key="2">
    <source>
        <dbReference type="Proteomes" id="UP000672657"/>
    </source>
</evidence>
<keyword evidence="2" id="KW-1185">Reference proteome</keyword>
<accession>A0ABN7Q2W1</accession>
<organism evidence="1 2">
    <name type="scientific">Cupriavidus numazuensis</name>
    <dbReference type="NCBI Taxonomy" id="221992"/>
    <lineage>
        <taxon>Bacteria</taxon>
        <taxon>Pseudomonadati</taxon>
        <taxon>Pseudomonadota</taxon>
        <taxon>Betaproteobacteria</taxon>
        <taxon>Burkholderiales</taxon>
        <taxon>Burkholderiaceae</taxon>
        <taxon>Cupriavidus</taxon>
    </lineage>
</organism>
<name>A0ABN7Q2W1_9BURK</name>
<dbReference type="EMBL" id="CAJPVI010000011">
    <property type="protein sequence ID" value="CAG2142701.1"/>
    <property type="molecule type" value="Genomic_DNA"/>
</dbReference>
<gene>
    <name evidence="1" type="ORF">LMG26411_02266</name>
</gene>
<dbReference type="Proteomes" id="UP000672657">
    <property type="component" value="Unassembled WGS sequence"/>
</dbReference>
<comment type="caution">
    <text evidence="1">The sequence shown here is derived from an EMBL/GenBank/DDBJ whole genome shotgun (WGS) entry which is preliminary data.</text>
</comment>
<reference evidence="1 2" key="1">
    <citation type="submission" date="2021-03" db="EMBL/GenBank/DDBJ databases">
        <authorList>
            <person name="Peeters C."/>
        </authorList>
    </citation>
    <scope>NUCLEOTIDE SEQUENCE [LARGE SCALE GENOMIC DNA]</scope>
    <source>
        <strain evidence="1 2">LMG 26411</strain>
    </source>
</reference>
<sequence length="88" mass="10075">MEACGACLDLAFDMRRRQPHDALRLETCQPAQEVLCHGVRANLLRFTCRTCAKKWLLCAADHALFVTWIPRRAERQLAACPAVRHRIC</sequence>